<gene>
    <name evidence="1" type="ORF">CD32_19440</name>
</gene>
<dbReference type="AlphaFoldDB" id="A0A0A3J3A9"/>
<dbReference type="GO" id="GO:0016791">
    <property type="term" value="F:phosphatase activity"/>
    <property type="evidence" value="ECO:0007669"/>
    <property type="project" value="TreeGrafter"/>
</dbReference>
<dbReference type="STRING" id="1220589.CD32_19440"/>
<dbReference type="Proteomes" id="UP000030437">
    <property type="component" value="Unassembled WGS sequence"/>
</dbReference>
<protein>
    <recommendedName>
        <fullName evidence="3">Fructose-2,6-bisphosphatase</fullName>
    </recommendedName>
</protein>
<dbReference type="InterPro" id="IPR029033">
    <property type="entry name" value="His_PPase_superfam"/>
</dbReference>
<dbReference type="eggNOG" id="COG0406">
    <property type="taxonomic scope" value="Bacteria"/>
</dbReference>
<dbReference type="PANTHER" id="PTHR48100">
    <property type="entry name" value="BROAD-SPECIFICITY PHOSPHATASE YOR283W-RELATED"/>
    <property type="match status" value="1"/>
</dbReference>
<accession>A0A0A3J3A9</accession>
<evidence type="ECO:0008006" key="3">
    <source>
        <dbReference type="Google" id="ProtNLM"/>
    </source>
</evidence>
<dbReference type="InterPro" id="IPR013078">
    <property type="entry name" value="His_Pase_superF_clade-1"/>
</dbReference>
<dbReference type="PANTHER" id="PTHR48100:SF62">
    <property type="entry name" value="GLUCOSYL-3-PHOSPHOGLYCERATE PHOSPHATASE"/>
    <property type="match status" value="1"/>
</dbReference>
<dbReference type="EMBL" id="JPVP01000060">
    <property type="protein sequence ID" value="KGR81532.1"/>
    <property type="molecule type" value="Genomic_DNA"/>
</dbReference>
<evidence type="ECO:0000313" key="2">
    <source>
        <dbReference type="Proteomes" id="UP000030437"/>
    </source>
</evidence>
<keyword evidence="2" id="KW-1185">Reference proteome</keyword>
<dbReference type="Pfam" id="PF00300">
    <property type="entry name" value="His_Phos_1"/>
    <property type="match status" value="1"/>
</dbReference>
<dbReference type="InterPro" id="IPR050275">
    <property type="entry name" value="PGM_Phosphatase"/>
</dbReference>
<dbReference type="SUPFAM" id="SSF53254">
    <property type="entry name" value="Phosphoglycerate mutase-like"/>
    <property type="match status" value="1"/>
</dbReference>
<proteinExistence type="predicted"/>
<evidence type="ECO:0000313" key="1">
    <source>
        <dbReference type="EMBL" id="KGR81532.1"/>
    </source>
</evidence>
<dbReference type="Gene3D" id="3.40.50.1240">
    <property type="entry name" value="Phosphoglycerate mutase-like"/>
    <property type="match status" value="1"/>
</dbReference>
<dbReference type="CDD" id="cd07067">
    <property type="entry name" value="HP_PGM_like"/>
    <property type="match status" value="1"/>
</dbReference>
<comment type="caution">
    <text evidence="1">The sequence shown here is derived from an EMBL/GenBank/DDBJ whole genome shotgun (WGS) entry which is preliminary data.</text>
</comment>
<dbReference type="GO" id="GO:0005737">
    <property type="term" value="C:cytoplasm"/>
    <property type="evidence" value="ECO:0007669"/>
    <property type="project" value="TreeGrafter"/>
</dbReference>
<organism evidence="1 2">
    <name type="scientific">Lysinibacillus odysseyi 34hs-1 = NBRC 100172</name>
    <dbReference type="NCBI Taxonomy" id="1220589"/>
    <lineage>
        <taxon>Bacteria</taxon>
        <taxon>Bacillati</taxon>
        <taxon>Bacillota</taxon>
        <taxon>Bacilli</taxon>
        <taxon>Bacillales</taxon>
        <taxon>Bacillaceae</taxon>
        <taxon>Lysinibacillus</taxon>
    </lineage>
</organism>
<reference evidence="1 2" key="1">
    <citation type="submission" date="2014-02" db="EMBL/GenBank/DDBJ databases">
        <title>Draft genome sequence of Lysinibacillus odysseyi NBRC 100172.</title>
        <authorList>
            <person name="Zhang F."/>
            <person name="Wang G."/>
            <person name="Zhang L."/>
        </authorList>
    </citation>
    <scope>NUCLEOTIDE SEQUENCE [LARGE SCALE GENOMIC DNA]</scope>
    <source>
        <strain evidence="1 2">NBRC 100172</strain>
    </source>
</reference>
<dbReference type="SMART" id="SM00855">
    <property type="entry name" value="PGAM"/>
    <property type="match status" value="1"/>
</dbReference>
<name>A0A0A3J3A9_9BACI</name>
<dbReference type="RefSeq" id="WP_052124972.1">
    <property type="nucleotide sequence ID" value="NZ_AVCX01000001.1"/>
</dbReference>
<sequence>MVRTTVHLIRHEQTLANRERRYIGWTDQPIIQRVEAIIPIEPAIVIGSDLVRCEQTASCYFPHVPFVADERFRELHFGDYEMKTYTDLQHIAEYRSWINDPFHTTPPRGESFAHFQSRVLTAFHEMAAIYSEPVFVVHGGVIKLILADCFKKGFHEVHAAHRKLYTVSWEEGNTCMSLSEEPITVSGNTLLNS</sequence>